<sequence>MARDFSNPKKLGFMRFLQVIFSINILLTLALSVFLIKEHYTLDFVDVLDYLNLIFEAMSFWLIWQRKRAARSLIMAFSLFNIVIGVGYNLGQGDFSPLDQLLDSWFDIILFLYFLTSRRVKAVLTEPFTAEVKREELAREISYYQPRTWAFWRNLIMYFCVFSVVGHWMEAAYCTLIRFGLLPGIYDPNSQIWSDWLYPFPVYGVGAVACVLLLYPIKNFLEKHIGSRVVPLLISFVVNALVCTLIELAMGLALNMDYALWDYRDMFGNFMGQVCLQNAVAFGIAATLMTWVIYPAAESGLRKLSKDVVNTAFAGVCVGFAILVFLYFINVALPGVSVTSDGADTTIEIDVGEMMGGAEDGSAAAEGGGSAVAESAGGVCVAEGSTAAAPAEGASAGAGLAGRDEVALSSAEFAGQGAFAGEGASSSLAGRDAVVGAGFAGRVAGALADLSERGAFAPPSFDLSCVA</sequence>
<dbReference type="InterPro" id="IPR010540">
    <property type="entry name" value="CmpB_TMEM229"/>
</dbReference>
<evidence type="ECO:0000313" key="4">
    <source>
        <dbReference type="Proteomes" id="UP000236488"/>
    </source>
</evidence>
<gene>
    <name evidence="3" type="ORF">C2L80_02990</name>
    <name evidence="2" type="ORF">K8V16_01325</name>
</gene>
<reference evidence="2" key="2">
    <citation type="journal article" date="2021" name="PeerJ">
        <title>Extensive microbial diversity within the chicken gut microbiome revealed by metagenomics and culture.</title>
        <authorList>
            <person name="Gilroy R."/>
            <person name="Ravi A."/>
            <person name="Getino M."/>
            <person name="Pursley I."/>
            <person name="Horton D.L."/>
            <person name="Alikhan N.F."/>
            <person name="Baker D."/>
            <person name="Gharbi K."/>
            <person name="Hall N."/>
            <person name="Watson M."/>
            <person name="Adriaenssens E.M."/>
            <person name="Foster-Nyarko E."/>
            <person name="Jarju S."/>
            <person name="Secka A."/>
            <person name="Antonio M."/>
            <person name="Oren A."/>
            <person name="Chaudhuri R.R."/>
            <person name="La Ragione R."/>
            <person name="Hildebrand F."/>
            <person name="Pallen M.J."/>
        </authorList>
    </citation>
    <scope>NUCLEOTIDE SEQUENCE</scope>
    <source>
        <strain evidence="2">USAMLcec12-2067</strain>
    </source>
</reference>
<proteinExistence type="predicted"/>
<feature type="transmembrane region" description="Helical" evidence="1">
    <location>
        <begin position="97"/>
        <end position="115"/>
    </location>
</feature>
<keyword evidence="1" id="KW-0812">Transmembrane</keyword>
<feature type="transmembrane region" description="Helical" evidence="1">
    <location>
        <begin position="12"/>
        <end position="35"/>
    </location>
</feature>
<feature type="transmembrane region" description="Helical" evidence="1">
    <location>
        <begin position="155"/>
        <end position="180"/>
    </location>
</feature>
<name>A0A2K2U776_9ACTN</name>
<feature type="transmembrane region" description="Helical" evidence="1">
    <location>
        <begin position="200"/>
        <end position="217"/>
    </location>
</feature>
<organism evidence="3 4">
    <name type="scientific">Rubneribacter badeniensis</name>
    <dbReference type="NCBI Taxonomy" id="2070688"/>
    <lineage>
        <taxon>Bacteria</taxon>
        <taxon>Bacillati</taxon>
        <taxon>Actinomycetota</taxon>
        <taxon>Coriobacteriia</taxon>
        <taxon>Eggerthellales</taxon>
        <taxon>Eggerthellaceae</taxon>
        <taxon>Rubneribacter</taxon>
    </lineage>
</organism>
<feature type="transmembrane region" description="Helical" evidence="1">
    <location>
        <begin position="270"/>
        <end position="296"/>
    </location>
</feature>
<evidence type="ECO:0000256" key="1">
    <source>
        <dbReference type="SAM" id="Phobius"/>
    </source>
</evidence>
<dbReference type="EMBL" id="DYZL01000027">
    <property type="protein sequence ID" value="HJH42421.1"/>
    <property type="molecule type" value="Genomic_DNA"/>
</dbReference>
<dbReference type="Proteomes" id="UP000789325">
    <property type="component" value="Unassembled WGS sequence"/>
</dbReference>
<reference evidence="3 4" key="1">
    <citation type="journal article" date="2018" name="Int. J. Syst. Evol. Microbiol.">
        <title>Rubneribacter badeniensis gen. nov., sp. nov. and Enteroscipio rubneri gen. nov., sp. nov., new members of the Eggerthellaceae isolated from human faeces.</title>
        <authorList>
            <person name="Danylec N."/>
            <person name="Gobl A."/>
            <person name="Stoll D.A."/>
            <person name="Hetzer B."/>
            <person name="Kulling S.E."/>
            <person name="Huch M."/>
        </authorList>
    </citation>
    <scope>NUCLEOTIDE SEQUENCE [LARGE SCALE GENOMIC DNA]</scope>
    <source>
        <strain evidence="3 4">ResAG-85</strain>
    </source>
</reference>
<evidence type="ECO:0000313" key="3">
    <source>
        <dbReference type="EMBL" id="PNV66102.1"/>
    </source>
</evidence>
<dbReference type="Pfam" id="PF06541">
    <property type="entry name" value="ABC_trans_CmpB"/>
    <property type="match status" value="1"/>
</dbReference>
<dbReference type="RefSeq" id="WP_087196676.1">
    <property type="nucleotide sequence ID" value="NZ_PPEL01000008.1"/>
</dbReference>
<reference evidence="2" key="3">
    <citation type="submission" date="2021-09" db="EMBL/GenBank/DDBJ databases">
        <authorList>
            <person name="Gilroy R."/>
        </authorList>
    </citation>
    <scope>NUCLEOTIDE SEQUENCE</scope>
    <source>
        <strain evidence="2">USAMLcec12-2067</strain>
    </source>
</reference>
<keyword evidence="1" id="KW-0472">Membrane</keyword>
<dbReference type="EMBL" id="PPEL01000008">
    <property type="protein sequence ID" value="PNV66102.1"/>
    <property type="molecule type" value="Genomic_DNA"/>
</dbReference>
<protein>
    <submittedName>
        <fullName evidence="3">Uncharacterized protein</fullName>
    </submittedName>
</protein>
<dbReference type="AlphaFoldDB" id="A0A2K2U776"/>
<keyword evidence="4" id="KW-1185">Reference proteome</keyword>
<feature type="transmembrane region" description="Helical" evidence="1">
    <location>
        <begin position="229"/>
        <end position="250"/>
    </location>
</feature>
<feature type="transmembrane region" description="Helical" evidence="1">
    <location>
        <begin position="47"/>
        <end position="64"/>
    </location>
</feature>
<feature type="transmembrane region" description="Helical" evidence="1">
    <location>
        <begin position="308"/>
        <end position="329"/>
    </location>
</feature>
<keyword evidence="1" id="KW-1133">Transmembrane helix</keyword>
<dbReference type="Proteomes" id="UP000236488">
    <property type="component" value="Unassembled WGS sequence"/>
</dbReference>
<evidence type="ECO:0000313" key="2">
    <source>
        <dbReference type="EMBL" id="HJH42421.1"/>
    </source>
</evidence>
<feature type="transmembrane region" description="Helical" evidence="1">
    <location>
        <begin position="73"/>
        <end position="91"/>
    </location>
</feature>
<comment type="caution">
    <text evidence="3">The sequence shown here is derived from an EMBL/GenBank/DDBJ whole genome shotgun (WGS) entry which is preliminary data.</text>
</comment>
<accession>A0A2K2U776</accession>